<gene>
    <name evidence="1" type="ORF">LRP49_15980</name>
</gene>
<organism evidence="1 2">
    <name type="scientific">Enterovibrio qingdaonensis</name>
    <dbReference type="NCBI Taxonomy" id="2899818"/>
    <lineage>
        <taxon>Bacteria</taxon>
        <taxon>Pseudomonadati</taxon>
        <taxon>Pseudomonadota</taxon>
        <taxon>Gammaproteobacteria</taxon>
        <taxon>Vibrionales</taxon>
        <taxon>Vibrionaceae</taxon>
        <taxon>Enterovibrio</taxon>
    </lineage>
</organism>
<sequence length="760" mass="85623">MREMSDKIHGNAGYALTKRARDLLIDLLETGDDAQRCYSAKAVADASMFDATNALNECLYHDDPDVVSDAADALEVLKEGDRDYLIDVARHHPEGDCRLAALKALSHQVASKDVEKLFVEFAYGRQVDDQWGLTNGWDDWWDLQLFAVKCLSTNARSEYFALFTYVLTQDPEPELEAALYQGISGLNPDWIVDQLAKANLLTRRKLLNALKSSQSSIGNAFLFKHLSHKDALCRRIAVSGLAEKYATEYTWDIAERLSDLNPYVQQEAIDALERFGNQRALQKELLLDKFLDTYGETKGRLFKLLAREVLTETEIDDLLSHIDQEDVFAWLACTKYVDYSRLTPLQKTRVAERSSHFLQTNALKSHQQIQMLRSIHPLHAQIDILFPELERRILSQHQDSELPMFCSSVRQACFDLISHQCKGASQHLLKTTLFGKHAYPDAIDIVPLIEGKEDSSLKEVLDGYSVPSQEEMSRAPVSTIAAITQTSIATKLTSPKDNDDQKSNIIDMVDALDEEYQQYAKAVKDNFDSADALNFNRRKVAQLPEFDNKILAIRALGQSRHPNAVNWLIDTLQDSVPTEQREIFCSLAQQLRQCQTQCYVGTVLGIAKQVIERGDSLTQQSVLSYLHHVPFTSAIPLALDALNSEHEHVRLKALHVLDTHISETSVQWLQTMNFSLTQALDDPAAGVRKHALKLLASQRKLVVPMDIFVLTALNDEECMATALKSFMIHKDGVIEWISANFTTLTQQQQPNAIQLLGALL</sequence>
<proteinExistence type="predicted"/>
<name>A0ABT5QQW2_9GAMM</name>
<dbReference type="Proteomes" id="UP001149821">
    <property type="component" value="Unassembled WGS sequence"/>
</dbReference>
<evidence type="ECO:0000313" key="1">
    <source>
        <dbReference type="EMBL" id="MDD1782671.1"/>
    </source>
</evidence>
<dbReference type="RefSeq" id="WP_274143308.1">
    <property type="nucleotide sequence ID" value="NZ_JAJUBB010000012.1"/>
</dbReference>
<comment type="caution">
    <text evidence="1">The sequence shown here is derived from an EMBL/GenBank/DDBJ whole genome shotgun (WGS) entry which is preliminary data.</text>
</comment>
<accession>A0ABT5QQW2</accession>
<keyword evidence="2" id="KW-1185">Reference proteome</keyword>
<dbReference type="EMBL" id="JAJUBB010000012">
    <property type="protein sequence ID" value="MDD1782671.1"/>
    <property type="molecule type" value="Genomic_DNA"/>
</dbReference>
<dbReference type="InterPro" id="IPR011989">
    <property type="entry name" value="ARM-like"/>
</dbReference>
<dbReference type="InterPro" id="IPR016024">
    <property type="entry name" value="ARM-type_fold"/>
</dbReference>
<protein>
    <submittedName>
        <fullName evidence="1">HEAT repeat domain-containing protein</fullName>
    </submittedName>
</protein>
<dbReference type="Gene3D" id="1.25.10.10">
    <property type="entry name" value="Leucine-rich Repeat Variant"/>
    <property type="match status" value="3"/>
</dbReference>
<evidence type="ECO:0000313" key="2">
    <source>
        <dbReference type="Proteomes" id="UP001149821"/>
    </source>
</evidence>
<dbReference type="SUPFAM" id="SSF48371">
    <property type="entry name" value="ARM repeat"/>
    <property type="match status" value="2"/>
</dbReference>
<reference evidence="1" key="1">
    <citation type="submission" date="2021-12" db="EMBL/GenBank/DDBJ databases">
        <title>Enterovibrio ZSDZ35 sp. nov. and Enterovibrio ZSDZ42 sp. nov., isolated from coastal seawater in Qingdao.</title>
        <authorList>
            <person name="Zhang P."/>
        </authorList>
    </citation>
    <scope>NUCLEOTIDE SEQUENCE</scope>
    <source>
        <strain evidence="1">ZSDZ35</strain>
    </source>
</reference>